<keyword evidence="3" id="KW-1185">Reference proteome</keyword>
<accession>Q6J807</accession>
<protein>
    <submittedName>
        <fullName evidence="2">Pas24</fullName>
    </submittedName>
</protein>
<dbReference type="GeneID" id="2846189"/>
<dbReference type="KEGG" id="vg:2846189"/>
<name>Q6J807_9CAUD</name>
<organism evidence="2 3">
    <name type="scientific">Actinoplanes phage phiAsp2</name>
    <dbReference type="NCBI Taxonomy" id="279303"/>
    <lineage>
        <taxon>Viruses</taxon>
        <taxon>Duplodnaviria</taxon>
        <taxon>Heunggongvirae</taxon>
        <taxon>Uroviricota</taxon>
        <taxon>Caudoviricetes</taxon>
        <taxon>Aspduovirus</taxon>
        <taxon>Aspduovirus Asp2</taxon>
    </lineage>
</organism>
<evidence type="ECO:0000313" key="3">
    <source>
        <dbReference type="Proteomes" id="UP000001245"/>
    </source>
</evidence>
<dbReference type="EMBL" id="AY576796">
    <property type="protein sequence ID" value="AAT36772.1"/>
    <property type="molecule type" value="Genomic_DNA"/>
</dbReference>
<dbReference type="OrthoDB" id="19466at10239"/>
<feature type="domain" description="WDGH" evidence="1">
    <location>
        <begin position="26"/>
        <end position="125"/>
    </location>
</feature>
<dbReference type="Pfam" id="PF25311">
    <property type="entry name" value="WDGH"/>
    <property type="match status" value="1"/>
</dbReference>
<dbReference type="RefSeq" id="YP_024810.1">
    <property type="nucleotide sequence ID" value="NC_005885.1"/>
</dbReference>
<sequence>MTGEGEAYRVTTAEGKLVLIECSDSGKLSDGYHTMAELYGHRRALTAALCKALSLDAWRSKAHHPEDSPMFEGGYFIVGINLPTGTITYHYKLSHWDDFAGVIELEHAPKWDGAAPDATVDRLLEWTRG</sequence>
<reference evidence="2 3" key="1">
    <citation type="journal article" date="2004" name="Virus Genes">
        <title>The genome of phiAsp2, an actinoplanes infecting phage.</title>
        <authorList>
            <person name="Jarling M."/>
            <person name="Bartkowiak K."/>
            <person name="Pape H."/>
            <person name="Meinhardt F."/>
        </authorList>
    </citation>
    <scope>NUCLEOTIDE SEQUENCE</scope>
</reference>
<dbReference type="InterPro" id="IPR057362">
    <property type="entry name" value="WDGH"/>
</dbReference>
<gene>
    <name evidence="2" type="primary">pas24</name>
</gene>
<evidence type="ECO:0000313" key="2">
    <source>
        <dbReference type="EMBL" id="AAT36772.1"/>
    </source>
</evidence>
<evidence type="ECO:0000259" key="1">
    <source>
        <dbReference type="Pfam" id="PF25311"/>
    </source>
</evidence>
<proteinExistence type="predicted"/>
<dbReference type="Proteomes" id="UP000001245">
    <property type="component" value="Segment"/>
</dbReference>